<protein>
    <submittedName>
        <fullName evidence="2">Uncharacterized protein</fullName>
    </submittedName>
</protein>
<name>A0A375DZ23_9BURK</name>
<dbReference type="AlphaFoldDB" id="A0A375DZ23"/>
<accession>A0A375DZ23</accession>
<feature type="region of interest" description="Disordered" evidence="1">
    <location>
        <begin position="1"/>
        <end position="20"/>
    </location>
</feature>
<evidence type="ECO:0000313" key="2">
    <source>
        <dbReference type="EMBL" id="SOZ53599.1"/>
    </source>
</evidence>
<organism evidence="2">
    <name type="scientific">Cupriavidus taiwanensis</name>
    <dbReference type="NCBI Taxonomy" id="164546"/>
    <lineage>
        <taxon>Bacteria</taxon>
        <taxon>Pseudomonadati</taxon>
        <taxon>Pseudomonadota</taxon>
        <taxon>Betaproteobacteria</taxon>
        <taxon>Burkholderiales</taxon>
        <taxon>Burkholderiaceae</taxon>
        <taxon>Cupriavidus</taxon>
    </lineage>
</organism>
<dbReference type="EMBL" id="OFTH01000005">
    <property type="protein sequence ID" value="SOZ53599.1"/>
    <property type="molecule type" value="Genomic_DNA"/>
</dbReference>
<proteinExistence type="predicted"/>
<dbReference type="Proteomes" id="UP000256952">
    <property type="component" value="Chromosome CBM2613_a"/>
</dbReference>
<reference evidence="2" key="1">
    <citation type="submission" date="2018-01" db="EMBL/GenBank/DDBJ databases">
        <authorList>
            <person name="Clerissi C."/>
        </authorList>
    </citation>
    <scope>NUCLEOTIDE SEQUENCE</scope>
    <source>
        <strain evidence="2">Cupriavidus taiwanensis STM 8556</strain>
    </source>
</reference>
<evidence type="ECO:0000256" key="1">
    <source>
        <dbReference type="SAM" id="MobiDB-lite"/>
    </source>
</evidence>
<gene>
    <name evidence="2" type="ORF">CBM2613_A130132</name>
</gene>
<comment type="caution">
    <text evidence="2">The sequence shown here is derived from an EMBL/GenBank/DDBJ whole genome shotgun (WGS) entry which is preliminary data.</text>
</comment>
<sequence>MTGIAPRWHGRRDTLSFSSV</sequence>